<protein>
    <submittedName>
        <fullName evidence="1">Uncharacterized protein</fullName>
    </submittedName>
</protein>
<dbReference type="Proteomes" id="UP000785200">
    <property type="component" value="Unassembled WGS sequence"/>
</dbReference>
<gene>
    <name evidence="1" type="ORF">D0Z07_0686</name>
</gene>
<dbReference type="EMBL" id="VNKQ01000002">
    <property type="protein sequence ID" value="KAG0652952.1"/>
    <property type="molecule type" value="Genomic_DNA"/>
</dbReference>
<comment type="caution">
    <text evidence="1">The sequence shown here is derived from an EMBL/GenBank/DDBJ whole genome shotgun (WGS) entry which is preliminary data.</text>
</comment>
<feature type="non-terminal residue" evidence="1">
    <location>
        <position position="1"/>
    </location>
</feature>
<organism evidence="1 2">
    <name type="scientific">Hyphodiscus hymeniophilus</name>
    <dbReference type="NCBI Taxonomy" id="353542"/>
    <lineage>
        <taxon>Eukaryota</taxon>
        <taxon>Fungi</taxon>
        <taxon>Dikarya</taxon>
        <taxon>Ascomycota</taxon>
        <taxon>Pezizomycotina</taxon>
        <taxon>Leotiomycetes</taxon>
        <taxon>Helotiales</taxon>
        <taxon>Hyphodiscaceae</taxon>
        <taxon>Hyphodiscus</taxon>
    </lineage>
</organism>
<reference evidence="1" key="1">
    <citation type="submission" date="2019-07" db="EMBL/GenBank/DDBJ databases">
        <title>Hyphodiscus hymeniophilus genome sequencing and assembly.</title>
        <authorList>
            <person name="Kramer G."/>
            <person name="Nodwell J."/>
        </authorList>
    </citation>
    <scope>NUCLEOTIDE SEQUENCE</scope>
    <source>
        <strain evidence="1">ATCC 34498</strain>
    </source>
</reference>
<accession>A0A9P6VRM5</accession>
<proteinExistence type="predicted"/>
<sequence length="480" mass="53261">IRRKSSFIRRIDSSEECPSPHDSIYEAYNITASDESSIRTEQAIAMVQILKAETQPPNDENERIIRDADFRYGRGTVLDTITEKHSNGTIRSIARPKSADNVHYVPFLGHRDSFIGARSPRRRLSFSMDDVQLINQSYHEVCHEIYASPKIPLQDPVDRPGTPPGMPSWTAAQTARPTLTRRSQRNFPSTPNRFQRFLGIERWPVTFSSRVPYPDAVRDVSAPINTSAAQQAPRFRPPRSAYGLITRHPFNNAPIATVSVSRTGSPMKKVRFTPSTTARDSAEINLRNAVESTATSAFHPMAPIPPMPPNAQASSTTTKHRLCLHRKKNQPASSMAENVINVQTSINVQVAPNNSTRSAALLMSGARSPGLFPGPSGTTFPVIQGDLGGGNYLSESATRDGRNSKRFLPCLKCFWGRWVERAGNLWANTSRCLCFVCCGYECDDNSTVYGGHPYETASGYFDHCTESRRDVLEQTPASMV</sequence>
<name>A0A9P6VRM5_9HELO</name>
<evidence type="ECO:0000313" key="1">
    <source>
        <dbReference type="EMBL" id="KAG0652952.1"/>
    </source>
</evidence>
<keyword evidence="2" id="KW-1185">Reference proteome</keyword>
<dbReference type="AlphaFoldDB" id="A0A9P6VRM5"/>
<evidence type="ECO:0000313" key="2">
    <source>
        <dbReference type="Proteomes" id="UP000785200"/>
    </source>
</evidence>
<dbReference type="OrthoDB" id="4157036at2759"/>